<dbReference type="AlphaFoldDB" id="A0A4Q7MSJ3"/>
<name>A0A4Q7MSJ3_9BACT</name>
<organism evidence="8 9">
    <name type="scientific">Pseudobacter ginsenosidimutans</name>
    <dbReference type="NCBI Taxonomy" id="661488"/>
    <lineage>
        <taxon>Bacteria</taxon>
        <taxon>Pseudomonadati</taxon>
        <taxon>Bacteroidota</taxon>
        <taxon>Chitinophagia</taxon>
        <taxon>Chitinophagales</taxon>
        <taxon>Chitinophagaceae</taxon>
        <taxon>Pseudobacter</taxon>
    </lineage>
</organism>
<evidence type="ECO:0000256" key="1">
    <source>
        <dbReference type="ARBA" id="ARBA00004442"/>
    </source>
</evidence>
<feature type="domain" description="SusD-like N-terminal" evidence="7">
    <location>
        <begin position="90"/>
        <end position="227"/>
    </location>
</feature>
<feature type="domain" description="RagB/SusD" evidence="6">
    <location>
        <begin position="337"/>
        <end position="456"/>
    </location>
</feature>
<comment type="similarity">
    <text evidence="2">Belongs to the SusD family.</text>
</comment>
<dbReference type="InterPro" id="IPR033985">
    <property type="entry name" value="SusD-like_N"/>
</dbReference>
<accession>A0A4Q7MSJ3</accession>
<keyword evidence="3" id="KW-0732">Signal</keyword>
<dbReference type="OrthoDB" id="697229at2"/>
<proteinExistence type="inferred from homology"/>
<dbReference type="Pfam" id="PF07980">
    <property type="entry name" value="SusD_RagB"/>
    <property type="match status" value="1"/>
</dbReference>
<evidence type="ECO:0000259" key="7">
    <source>
        <dbReference type="Pfam" id="PF14322"/>
    </source>
</evidence>
<evidence type="ECO:0000256" key="4">
    <source>
        <dbReference type="ARBA" id="ARBA00023136"/>
    </source>
</evidence>
<keyword evidence="5" id="KW-0998">Cell outer membrane</keyword>
<reference evidence="8 9" key="1">
    <citation type="submission" date="2019-02" db="EMBL/GenBank/DDBJ databases">
        <title>Genomic Encyclopedia of Type Strains, Phase IV (KMG-IV): sequencing the most valuable type-strain genomes for metagenomic binning, comparative biology and taxonomic classification.</title>
        <authorList>
            <person name="Goeker M."/>
        </authorList>
    </citation>
    <scope>NUCLEOTIDE SEQUENCE [LARGE SCALE GENOMIC DNA]</scope>
    <source>
        <strain evidence="8 9">DSM 18116</strain>
    </source>
</reference>
<keyword evidence="4" id="KW-0472">Membrane</keyword>
<evidence type="ECO:0000256" key="5">
    <source>
        <dbReference type="ARBA" id="ARBA00023237"/>
    </source>
</evidence>
<dbReference type="PROSITE" id="PS51257">
    <property type="entry name" value="PROKAR_LIPOPROTEIN"/>
    <property type="match status" value="1"/>
</dbReference>
<gene>
    <name evidence="8" type="ORF">EV199_2745</name>
</gene>
<dbReference type="Proteomes" id="UP000293874">
    <property type="component" value="Unassembled WGS sequence"/>
</dbReference>
<dbReference type="RefSeq" id="WP_130541403.1">
    <property type="nucleotide sequence ID" value="NZ_CP042431.1"/>
</dbReference>
<dbReference type="EMBL" id="SGXA01000002">
    <property type="protein sequence ID" value="RZS70849.1"/>
    <property type="molecule type" value="Genomic_DNA"/>
</dbReference>
<comment type="subcellular location">
    <subcellularLocation>
        <location evidence="1">Cell outer membrane</location>
    </subcellularLocation>
</comment>
<protein>
    <submittedName>
        <fullName evidence="8">SusD-like starch-binding protein associating with outer membrane</fullName>
    </submittedName>
</protein>
<evidence type="ECO:0000256" key="3">
    <source>
        <dbReference type="ARBA" id="ARBA00022729"/>
    </source>
</evidence>
<evidence type="ECO:0000259" key="6">
    <source>
        <dbReference type="Pfam" id="PF07980"/>
    </source>
</evidence>
<dbReference type="InterPro" id="IPR012944">
    <property type="entry name" value="SusD_RagB_dom"/>
</dbReference>
<dbReference type="SUPFAM" id="SSF48452">
    <property type="entry name" value="TPR-like"/>
    <property type="match status" value="1"/>
</dbReference>
<keyword evidence="9" id="KW-1185">Reference proteome</keyword>
<sequence length="456" mass="51040">MKHYKYISIQLLLFCLVFAGCDKYLDITPKGKRLLSTTADYDLWLNDESVVFGLSPVNNLSNFLADNVDMVNIALPPVQAHELIYTWASQFSTDLNASPAFWGEHYSRINHFNTVLVGIDDAIGGTLVQKKGLKAEALLGRALEYFHLVNEYGKPYDSTTASQDLAVPFVTSNDVTQIVPARSSVAEIHKHIIDDLNAAIPDLSADNSANRFRGSKASAYSILARVYFYARNYTDALKNAELALEHTKAAMIDFNGTIPASNLISVHPDVIYGRMVIGSSIPSLDFMRSFAGNDLRVRKLYYSLDGYTFTQRGATQFFPAYVTPSFTYANTGTSVQEMKLIIAECAARSNDLTTALQQLDEVRKNRFAAASYVPFQSNNQAEILDEVLTERSHELPFTGLRWLDMRRLDKENRIGTVHRYDAQGNIIATLEPHSDRYTLQIPVQVLTYNPGMKQNP</sequence>
<evidence type="ECO:0000313" key="8">
    <source>
        <dbReference type="EMBL" id="RZS70849.1"/>
    </source>
</evidence>
<evidence type="ECO:0000313" key="9">
    <source>
        <dbReference type="Proteomes" id="UP000293874"/>
    </source>
</evidence>
<evidence type="ECO:0000256" key="2">
    <source>
        <dbReference type="ARBA" id="ARBA00006275"/>
    </source>
</evidence>
<dbReference type="CDD" id="cd08977">
    <property type="entry name" value="SusD"/>
    <property type="match status" value="1"/>
</dbReference>
<dbReference type="Gene3D" id="1.25.40.390">
    <property type="match status" value="2"/>
</dbReference>
<comment type="caution">
    <text evidence="8">The sequence shown here is derived from an EMBL/GenBank/DDBJ whole genome shotgun (WGS) entry which is preliminary data.</text>
</comment>
<dbReference type="Pfam" id="PF14322">
    <property type="entry name" value="SusD-like_3"/>
    <property type="match status" value="1"/>
</dbReference>
<dbReference type="GO" id="GO:0009279">
    <property type="term" value="C:cell outer membrane"/>
    <property type="evidence" value="ECO:0007669"/>
    <property type="project" value="UniProtKB-SubCell"/>
</dbReference>
<dbReference type="InterPro" id="IPR011990">
    <property type="entry name" value="TPR-like_helical_dom_sf"/>
</dbReference>